<protein>
    <submittedName>
        <fullName evidence="2">Cupin-like domain-containing protein</fullName>
    </submittedName>
</protein>
<evidence type="ECO:0000259" key="1">
    <source>
        <dbReference type="PROSITE" id="PS51184"/>
    </source>
</evidence>
<sequence>MSNFNLVDKVENITKEEFKEKYLSTNTPVVFKDLAKNWKATTKWTFDFFKENYGDWEIPMYDDSYHNPGNGYMKPVSYKKFSDYLDIIETKPTSLRFHNFQIMKRAPELANDYETPTIMDGFFKFALMFFGGKGSALNLHYDIDCSHVFLTHFQTQKKVYLYHPDQSQLLYKLPFTNHSHVNVLHPDLEKYPAFKYAKGYEATIEHGETLFIPRLWWHYVYYSEGGYSLALRANNSIKTKAQGLTNLIRLFTVDNGMNYIAGKKWKEYKDNKAEQNAIKAMNEVKLEL</sequence>
<dbReference type="PANTHER" id="PTHR12461:SF105">
    <property type="entry name" value="HYPOXIA-INDUCIBLE FACTOR 1-ALPHA INHIBITOR"/>
    <property type="match status" value="1"/>
</dbReference>
<accession>A0ABT6FQU2</accession>
<dbReference type="Pfam" id="PF13621">
    <property type="entry name" value="Cupin_8"/>
    <property type="match status" value="1"/>
</dbReference>
<name>A0ABT6FQU2_9FLAO</name>
<dbReference type="InterPro" id="IPR041667">
    <property type="entry name" value="Cupin_8"/>
</dbReference>
<dbReference type="SMART" id="SM00558">
    <property type="entry name" value="JmjC"/>
    <property type="match status" value="1"/>
</dbReference>
<reference evidence="2" key="1">
    <citation type="submission" date="2022-11" db="EMBL/GenBank/DDBJ databases">
        <title>High-quality draft genome sequence of Galbibacter sp. strain CMA-7.</title>
        <authorList>
            <person name="Wei L."/>
            <person name="Dong C."/>
            <person name="Shao Z."/>
        </authorList>
    </citation>
    <scope>NUCLEOTIDE SEQUENCE</scope>
    <source>
        <strain evidence="2">CMA-7</strain>
    </source>
</reference>
<evidence type="ECO:0000313" key="3">
    <source>
        <dbReference type="Proteomes" id="UP001153642"/>
    </source>
</evidence>
<keyword evidence="3" id="KW-1185">Reference proteome</keyword>
<dbReference type="RefSeq" id="WP_277899127.1">
    <property type="nucleotide sequence ID" value="NZ_JAPMUA010000002.1"/>
</dbReference>
<dbReference type="SUPFAM" id="SSF51197">
    <property type="entry name" value="Clavaminate synthase-like"/>
    <property type="match status" value="1"/>
</dbReference>
<dbReference type="EMBL" id="JAPMUA010000002">
    <property type="protein sequence ID" value="MDG3585611.1"/>
    <property type="molecule type" value="Genomic_DNA"/>
</dbReference>
<dbReference type="InterPro" id="IPR003347">
    <property type="entry name" value="JmjC_dom"/>
</dbReference>
<dbReference type="PROSITE" id="PS51184">
    <property type="entry name" value="JMJC"/>
    <property type="match status" value="1"/>
</dbReference>
<evidence type="ECO:0000313" key="2">
    <source>
        <dbReference type="EMBL" id="MDG3585611.1"/>
    </source>
</evidence>
<dbReference type="Gene3D" id="2.60.120.650">
    <property type="entry name" value="Cupin"/>
    <property type="match status" value="1"/>
</dbReference>
<feature type="domain" description="JmjC" evidence="1">
    <location>
        <begin position="104"/>
        <end position="252"/>
    </location>
</feature>
<comment type="caution">
    <text evidence="2">The sequence shown here is derived from an EMBL/GenBank/DDBJ whole genome shotgun (WGS) entry which is preliminary data.</text>
</comment>
<gene>
    <name evidence="2" type="ORF">OSR52_06985</name>
</gene>
<dbReference type="Proteomes" id="UP001153642">
    <property type="component" value="Unassembled WGS sequence"/>
</dbReference>
<proteinExistence type="predicted"/>
<organism evidence="2 3">
    <name type="scientific">Galbibacter pacificus</name>
    <dbReference type="NCBI Taxonomy" id="2996052"/>
    <lineage>
        <taxon>Bacteria</taxon>
        <taxon>Pseudomonadati</taxon>
        <taxon>Bacteroidota</taxon>
        <taxon>Flavobacteriia</taxon>
        <taxon>Flavobacteriales</taxon>
        <taxon>Flavobacteriaceae</taxon>
        <taxon>Galbibacter</taxon>
    </lineage>
</organism>
<dbReference type="PANTHER" id="PTHR12461">
    <property type="entry name" value="HYPOXIA-INDUCIBLE FACTOR 1 ALPHA INHIBITOR-RELATED"/>
    <property type="match status" value="1"/>
</dbReference>